<protein>
    <recommendedName>
        <fullName evidence="4">Rap1a immunity protein domain-containing protein</fullName>
    </recommendedName>
</protein>
<gene>
    <name evidence="2" type="ORF">FGK64_05350</name>
</gene>
<feature type="signal peptide" evidence="1">
    <location>
        <begin position="1"/>
        <end position="24"/>
    </location>
</feature>
<evidence type="ECO:0000313" key="2">
    <source>
        <dbReference type="EMBL" id="TMV15386.1"/>
    </source>
</evidence>
<evidence type="ECO:0000256" key="1">
    <source>
        <dbReference type="SAM" id="SignalP"/>
    </source>
</evidence>
<keyword evidence="3" id="KW-1185">Reference proteome</keyword>
<comment type="caution">
    <text evidence="2">The sequence shown here is derived from an EMBL/GenBank/DDBJ whole genome shotgun (WGS) entry which is preliminary data.</text>
</comment>
<organism evidence="2 3">
    <name type="scientific">Arenibacterium halophilum</name>
    <dbReference type="NCBI Taxonomy" id="2583821"/>
    <lineage>
        <taxon>Bacteria</taxon>
        <taxon>Pseudomonadati</taxon>
        <taxon>Pseudomonadota</taxon>
        <taxon>Alphaproteobacteria</taxon>
        <taxon>Rhodobacterales</taxon>
        <taxon>Paracoccaceae</taxon>
        <taxon>Arenibacterium</taxon>
    </lineage>
</organism>
<accession>A0ABY2XFH6</accession>
<dbReference type="Proteomes" id="UP001191082">
    <property type="component" value="Unassembled WGS sequence"/>
</dbReference>
<dbReference type="RefSeq" id="WP_138862731.1">
    <property type="nucleotide sequence ID" value="NZ_VCPC01000001.1"/>
</dbReference>
<feature type="chain" id="PRO_5047350369" description="Rap1a immunity protein domain-containing protein" evidence="1">
    <location>
        <begin position="25"/>
        <end position="118"/>
    </location>
</feature>
<name>A0ABY2XFH6_9RHOB</name>
<proteinExistence type="predicted"/>
<evidence type="ECO:0000313" key="3">
    <source>
        <dbReference type="Proteomes" id="UP001191082"/>
    </source>
</evidence>
<reference evidence="2 3" key="1">
    <citation type="submission" date="2019-05" db="EMBL/GenBank/DDBJ databases">
        <title>Marivita sp. nov. isolated from sea sediment.</title>
        <authorList>
            <person name="Kim W."/>
        </authorList>
    </citation>
    <scope>NUCLEOTIDE SEQUENCE [LARGE SCALE GENOMIC DNA]</scope>
    <source>
        <strain evidence="2 3">CAU 1492</strain>
    </source>
</reference>
<evidence type="ECO:0008006" key="4">
    <source>
        <dbReference type="Google" id="ProtNLM"/>
    </source>
</evidence>
<sequence>MALRSFLGALLCAAQLGLAPGAMAETRVYQGDEAKALQCAAYFSYSAWVLAGRGLFTPRNADEGAIAATNILGRHVSGTYEQKRAAFQVALNRLPPEDNDLIADSIRYLGWCREKFLS</sequence>
<dbReference type="EMBL" id="VCPC01000001">
    <property type="protein sequence ID" value="TMV15386.1"/>
    <property type="molecule type" value="Genomic_DNA"/>
</dbReference>
<keyword evidence="1" id="KW-0732">Signal</keyword>